<proteinExistence type="predicted"/>
<dbReference type="SUPFAM" id="SSF51069">
    <property type="entry name" value="Carbonic anhydrase"/>
    <property type="match status" value="1"/>
</dbReference>
<dbReference type="Gene3D" id="3.10.200.10">
    <property type="entry name" value="Alpha carbonic anhydrase"/>
    <property type="match status" value="1"/>
</dbReference>
<reference evidence="2" key="1">
    <citation type="journal article" date="2020" name="Nature">
        <title>Giant virus diversity and host interactions through global metagenomics.</title>
        <authorList>
            <person name="Schulz F."/>
            <person name="Roux S."/>
            <person name="Paez-Espino D."/>
            <person name="Jungbluth S."/>
            <person name="Walsh D.A."/>
            <person name="Denef V.J."/>
            <person name="McMahon K.D."/>
            <person name="Konstantinidis K.T."/>
            <person name="Eloe-Fadrosh E.A."/>
            <person name="Kyrpides N.C."/>
            <person name="Woyke T."/>
        </authorList>
    </citation>
    <scope>NUCLEOTIDE SEQUENCE</scope>
    <source>
        <strain evidence="2">GVMAG-S-3300013094-109</strain>
    </source>
</reference>
<evidence type="ECO:0008006" key="3">
    <source>
        <dbReference type="Google" id="ProtNLM"/>
    </source>
</evidence>
<name>A0A6C0KWT8_9ZZZZ</name>
<protein>
    <recommendedName>
        <fullName evidence="3">Alpha-carbonic anhydrase domain-containing protein</fullName>
    </recommendedName>
</protein>
<organism evidence="2">
    <name type="scientific">viral metagenome</name>
    <dbReference type="NCBI Taxonomy" id="1070528"/>
    <lineage>
        <taxon>unclassified sequences</taxon>
        <taxon>metagenomes</taxon>
        <taxon>organismal metagenomes</taxon>
    </lineage>
</organism>
<keyword evidence="1" id="KW-1133">Transmembrane helix</keyword>
<accession>A0A6C0KWT8</accession>
<evidence type="ECO:0000313" key="2">
    <source>
        <dbReference type="EMBL" id="QHU21596.1"/>
    </source>
</evidence>
<dbReference type="EMBL" id="MN740990">
    <property type="protein sequence ID" value="QHU21596.1"/>
    <property type="molecule type" value="Genomic_DNA"/>
</dbReference>
<feature type="transmembrane region" description="Helical" evidence="1">
    <location>
        <begin position="245"/>
        <end position="266"/>
    </location>
</feature>
<keyword evidence="1" id="KW-0812">Transmembrane</keyword>
<dbReference type="InterPro" id="IPR036398">
    <property type="entry name" value="CA_dom_sf"/>
</dbReference>
<sequence length="283" mass="30461">MTTMNISRQNIAGVCNLKCNLVFSYPTSNCTASNYGNSINLTYENGSTPPVKYNNIDYNVQDVVIATPSRHLYNGEEVAGEVYINHVSTTGAPALVICIPIMEGSISNRMLEDIILQVSTGAANAGENTVVKTDYNLTNIVPVKPFFNYNSSNTEWVVYGMSESIKLISTTITTLKGLVTPLGPIIDGSKLYVNTTGPNKSNNDGQIYIDCQPTGSSEETTTVEDDKSATADVSFSLNDILTNPIFVYLLGGIIFFAIILGFKAILGAATGTFKMPSFKGKPN</sequence>
<dbReference type="AlphaFoldDB" id="A0A6C0KWT8"/>
<evidence type="ECO:0000256" key="1">
    <source>
        <dbReference type="SAM" id="Phobius"/>
    </source>
</evidence>
<keyword evidence="1" id="KW-0472">Membrane</keyword>